<dbReference type="PANTHER" id="PTHR32196:SF19">
    <property type="entry name" value="GALACTOFURANOSE TRANSPORTER PERMEASE PROTEIN YTFT"/>
    <property type="match status" value="1"/>
</dbReference>
<feature type="transmembrane region" description="Helical" evidence="6">
    <location>
        <begin position="96"/>
        <end position="118"/>
    </location>
</feature>
<keyword evidence="4 6" id="KW-1133">Transmembrane helix</keyword>
<evidence type="ECO:0000256" key="1">
    <source>
        <dbReference type="ARBA" id="ARBA00004651"/>
    </source>
</evidence>
<evidence type="ECO:0000256" key="6">
    <source>
        <dbReference type="SAM" id="Phobius"/>
    </source>
</evidence>
<evidence type="ECO:0000256" key="2">
    <source>
        <dbReference type="ARBA" id="ARBA00022475"/>
    </source>
</evidence>
<dbReference type="PANTHER" id="PTHR32196">
    <property type="entry name" value="ABC TRANSPORTER PERMEASE PROTEIN YPHD-RELATED-RELATED"/>
    <property type="match status" value="1"/>
</dbReference>
<evidence type="ECO:0000256" key="3">
    <source>
        <dbReference type="ARBA" id="ARBA00022692"/>
    </source>
</evidence>
<organism evidence="7 8">
    <name type="scientific">Mesorhizobium shangrilense</name>
    <dbReference type="NCBI Taxonomy" id="460060"/>
    <lineage>
        <taxon>Bacteria</taxon>
        <taxon>Pseudomonadati</taxon>
        <taxon>Pseudomonadota</taxon>
        <taxon>Alphaproteobacteria</taxon>
        <taxon>Hyphomicrobiales</taxon>
        <taxon>Phyllobacteriaceae</taxon>
        <taxon>Mesorhizobium</taxon>
    </lineage>
</organism>
<reference evidence="7 8" key="1">
    <citation type="submission" date="2024-06" db="EMBL/GenBank/DDBJ databases">
        <authorList>
            <person name="Kim D.-U."/>
        </authorList>
    </citation>
    <scope>NUCLEOTIDE SEQUENCE [LARGE SCALE GENOMIC DNA]</scope>
    <source>
        <strain evidence="7 8">KACC15460</strain>
    </source>
</reference>
<keyword evidence="2" id="KW-1003">Cell membrane</keyword>
<dbReference type="Pfam" id="PF02653">
    <property type="entry name" value="BPD_transp_2"/>
    <property type="match status" value="1"/>
</dbReference>
<keyword evidence="3 6" id="KW-0812">Transmembrane</keyword>
<comment type="caution">
    <text evidence="7">The sequence shown here is derived from an EMBL/GenBank/DDBJ whole genome shotgun (WGS) entry which is preliminary data.</text>
</comment>
<feature type="transmembrane region" description="Helical" evidence="6">
    <location>
        <begin position="269"/>
        <end position="289"/>
    </location>
</feature>
<dbReference type="InterPro" id="IPR001851">
    <property type="entry name" value="ABC_transp_permease"/>
</dbReference>
<proteinExistence type="predicted"/>
<evidence type="ECO:0000256" key="4">
    <source>
        <dbReference type="ARBA" id="ARBA00022989"/>
    </source>
</evidence>
<evidence type="ECO:0000313" key="7">
    <source>
        <dbReference type="EMBL" id="MET2832924.1"/>
    </source>
</evidence>
<feature type="transmembrane region" description="Helical" evidence="6">
    <location>
        <begin position="125"/>
        <end position="143"/>
    </location>
</feature>
<feature type="transmembrane region" description="Helical" evidence="6">
    <location>
        <begin position="295"/>
        <end position="312"/>
    </location>
</feature>
<keyword evidence="5 6" id="KW-0472">Membrane</keyword>
<feature type="transmembrane region" description="Helical" evidence="6">
    <location>
        <begin position="16"/>
        <end position="34"/>
    </location>
</feature>
<dbReference type="EMBL" id="JBEWSZ010000015">
    <property type="protein sequence ID" value="MET2832924.1"/>
    <property type="molecule type" value="Genomic_DNA"/>
</dbReference>
<protein>
    <submittedName>
        <fullName evidence="7">ABC transporter permease</fullName>
    </submittedName>
</protein>
<feature type="transmembrane region" description="Helical" evidence="6">
    <location>
        <begin position="46"/>
        <end position="65"/>
    </location>
</feature>
<evidence type="ECO:0000313" key="8">
    <source>
        <dbReference type="Proteomes" id="UP001548832"/>
    </source>
</evidence>
<name>A0ABV2DSV1_9HYPH</name>
<evidence type="ECO:0000256" key="5">
    <source>
        <dbReference type="ARBA" id="ARBA00023136"/>
    </source>
</evidence>
<dbReference type="Proteomes" id="UP001548832">
    <property type="component" value="Unassembled WGS sequence"/>
</dbReference>
<comment type="subcellular location">
    <subcellularLocation>
        <location evidence="1">Cell membrane</location>
        <topology evidence="1">Multi-pass membrane protein</topology>
    </subcellularLocation>
</comment>
<sequence>MMPFRALGRYIDRPSLIAVGVIVLLLLVGSFYSSNFISPTYLLQQLQIGAFLGIIAIGVLMVVLLGHVDLSIPWVVTMGGMMATAAGNLGPGGTALAIPFALLCGLIVGTVNGLGVAVLRIPSMIFTLGVNAVVQGLMVLYTGGYAPQDRATGLMQWLAGGRILGVPNATLVWILLAILAGFILRLTPLGRYIFAIGNRERAAYLSGVDTRLVLIFSFAAAGMCSALAGVMLAGYSRMAYQAMGDPYLLPAIAGVVIGGANVLGGRGTVLGTVIGSLLITILLSMLSVMQVPDSARQIAYGVIIIVMMLISGREMRTSA</sequence>
<feature type="transmembrane region" description="Helical" evidence="6">
    <location>
        <begin position="212"/>
        <end position="235"/>
    </location>
</feature>
<gene>
    <name evidence="7" type="ORF">ABVQ20_39090</name>
</gene>
<dbReference type="RefSeq" id="WP_354465129.1">
    <property type="nucleotide sequence ID" value="NZ_JBEWSZ010000015.1"/>
</dbReference>
<feature type="transmembrane region" description="Helical" evidence="6">
    <location>
        <begin position="163"/>
        <end position="184"/>
    </location>
</feature>
<keyword evidence="8" id="KW-1185">Reference proteome</keyword>
<dbReference type="CDD" id="cd06579">
    <property type="entry name" value="TM_PBP1_transp_AraH_like"/>
    <property type="match status" value="1"/>
</dbReference>
<feature type="transmembrane region" description="Helical" evidence="6">
    <location>
        <begin position="247"/>
        <end position="264"/>
    </location>
</feature>
<accession>A0ABV2DSV1</accession>